<evidence type="ECO:0000313" key="3">
    <source>
        <dbReference type="Proteomes" id="UP000789342"/>
    </source>
</evidence>
<keyword evidence="3" id="KW-1185">Reference proteome</keyword>
<evidence type="ECO:0000256" key="1">
    <source>
        <dbReference type="SAM" id="MobiDB-lite"/>
    </source>
</evidence>
<accession>A0A9N8YPT0</accession>
<feature type="compositionally biased region" description="Polar residues" evidence="1">
    <location>
        <begin position="127"/>
        <end position="140"/>
    </location>
</feature>
<gene>
    <name evidence="2" type="ORF">AMORRO_LOCUS759</name>
</gene>
<comment type="caution">
    <text evidence="2">The sequence shown here is derived from an EMBL/GenBank/DDBJ whole genome shotgun (WGS) entry which is preliminary data.</text>
</comment>
<sequence>MSGARCGQNYVYLQKKRTLKMQSSPTMIDEISNLSSVSATDVEGTSYNNKKKGVSVNLFHKLTKLVAYTSTVASEAYQNLTGYNDNTEIDVEPNYDYDEVMQINADDDFVGSEPPPPYDNMWSPMTSSSPDNAATSQPAMITSKPTSTTSRRKQIRVHRGRRLLMDLIVEGKAALTSTVAVTDVEFFLSEEKEREERIMRELGIKTPVTRRSRSSTCSSASSDSDSILSTTSVNSYYGYCPSFSDRSGEYPTAAISADSFIQYGPPAYFRPSPNCGYFGPKTTPEQQCSGDSNRSSDCKVAPSYGYGSYVNMHCRY</sequence>
<protein>
    <submittedName>
        <fullName evidence="2">2595_t:CDS:1</fullName>
    </submittedName>
</protein>
<name>A0A9N8YPT0_9GLOM</name>
<organism evidence="2 3">
    <name type="scientific">Acaulospora morrowiae</name>
    <dbReference type="NCBI Taxonomy" id="94023"/>
    <lineage>
        <taxon>Eukaryota</taxon>
        <taxon>Fungi</taxon>
        <taxon>Fungi incertae sedis</taxon>
        <taxon>Mucoromycota</taxon>
        <taxon>Glomeromycotina</taxon>
        <taxon>Glomeromycetes</taxon>
        <taxon>Diversisporales</taxon>
        <taxon>Acaulosporaceae</taxon>
        <taxon>Acaulospora</taxon>
    </lineage>
</organism>
<dbReference type="EMBL" id="CAJVPV010000243">
    <property type="protein sequence ID" value="CAG8448302.1"/>
    <property type="molecule type" value="Genomic_DNA"/>
</dbReference>
<dbReference type="AlphaFoldDB" id="A0A9N8YPT0"/>
<proteinExistence type="predicted"/>
<feature type="region of interest" description="Disordered" evidence="1">
    <location>
        <begin position="127"/>
        <end position="155"/>
    </location>
</feature>
<dbReference type="Proteomes" id="UP000789342">
    <property type="component" value="Unassembled WGS sequence"/>
</dbReference>
<evidence type="ECO:0000313" key="2">
    <source>
        <dbReference type="EMBL" id="CAG8448302.1"/>
    </source>
</evidence>
<dbReference type="OrthoDB" id="2408385at2759"/>
<reference evidence="2" key="1">
    <citation type="submission" date="2021-06" db="EMBL/GenBank/DDBJ databases">
        <authorList>
            <person name="Kallberg Y."/>
            <person name="Tangrot J."/>
            <person name="Rosling A."/>
        </authorList>
    </citation>
    <scope>NUCLEOTIDE SEQUENCE</scope>
    <source>
        <strain evidence="2">CL551</strain>
    </source>
</reference>